<dbReference type="EMBL" id="KY087898">
    <property type="protein sequence ID" value="APD19683.1"/>
    <property type="molecule type" value="Genomic_DNA"/>
</dbReference>
<reference evidence="1 2" key="2">
    <citation type="submission" date="2018-04" db="EMBL/GenBank/DDBJ databases">
        <authorList>
            <person name="Shneider M.M."/>
            <person name="Kabanova A.P."/>
            <person name="Vo T.N.H."/>
            <person name="Korzhenkov A."/>
            <person name="Samarov N.I."/>
            <person name="Toshchakov S.V."/>
            <person name="Miroshnikov K.K."/>
            <person name="Ignatov A.N."/>
            <person name="Kulikov E.E."/>
            <person name="Miroshnikov K.A."/>
        </authorList>
    </citation>
    <scope>NUCLEOTIDE SEQUENCE [LARGE SCALE GENOMIC DNA]</scope>
</reference>
<accession>A0A1J0MER5</accession>
<proteinExistence type="predicted"/>
<name>A0A1J0MER5_9CAUD</name>
<reference evidence="2" key="1">
    <citation type="submission" date="2016-11" db="EMBL/GenBank/DDBJ databases">
        <authorList>
            <person name="Shneider M.M."/>
            <person name="Kabanova A.P."/>
            <person name="Vo T.N.H."/>
            <person name="Korzhenkov A."/>
            <person name="Samarov N.I."/>
            <person name="Toshchakov S.V."/>
            <person name="Miroshnikov K.K."/>
            <person name="Ignatov A.N."/>
            <person name="Kulikov E.E."/>
            <person name="Miroshnikov K.A."/>
        </authorList>
    </citation>
    <scope>NUCLEOTIDE SEQUENCE [LARGE SCALE GENOMIC DNA]</scope>
</reference>
<keyword evidence="2" id="KW-1185">Reference proteome</keyword>
<organism evidence="1 2">
    <name type="scientific">Pectobacterium phage PP101</name>
    <dbReference type="NCBI Taxonomy" id="1916414"/>
    <lineage>
        <taxon>Viruses</taxon>
        <taxon>Duplodnaviria</taxon>
        <taxon>Heunggongvirae</taxon>
        <taxon>Uroviricota</taxon>
        <taxon>Caudoviricetes</taxon>
        <taxon>Chaseviridae</taxon>
        <taxon>Cleopatravirinae</taxon>
        <taxon>Suwonvirus</taxon>
        <taxon>Suwonvirus PP101</taxon>
    </lineage>
</organism>
<gene>
    <name evidence="1" type="ORF">PP101_19</name>
</gene>
<sequence>MDIKDLPKAVEDINKQVLKQKNYVDSLTAKFNAGQASIEVYTEDPGVWTMVPLQAFWQLQQDKLLALMEYQGTLNSTQTTLQVQLDELLLNVVVPPADKSF</sequence>
<evidence type="ECO:0000313" key="1">
    <source>
        <dbReference type="EMBL" id="APD19683.1"/>
    </source>
</evidence>
<protein>
    <submittedName>
        <fullName evidence="1">Uncharacterized protein</fullName>
    </submittedName>
</protein>
<dbReference type="Proteomes" id="UP000224355">
    <property type="component" value="Segment"/>
</dbReference>
<evidence type="ECO:0000313" key="2">
    <source>
        <dbReference type="Proteomes" id="UP000224355"/>
    </source>
</evidence>